<name>A0ABU7E089_9TELE</name>
<feature type="region of interest" description="Disordered" evidence="1">
    <location>
        <begin position="51"/>
        <end position="82"/>
    </location>
</feature>
<dbReference type="Proteomes" id="UP001352852">
    <property type="component" value="Unassembled WGS sequence"/>
</dbReference>
<proteinExistence type="predicted"/>
<gene>
    <name evidence="2" type="ORF">CHARACLAT_010730</name>
</gene>
<sequence>MFSSHHLSKWDAGASSDPQLFACSSTCPCPPVDCDPQSRVCSGVPHLSLSRLRDRNIRTQPEDRRSTKLTHSDGSHQPDALHLCTPSAQSAERTEKFSVSPRSRFFFTIYLDSEHQRHP</sequence>
<keyword evidence="3" id="KW-1185">Reference proteome</keyword>
<feature type="compositionally biased region" description="Basic and acidic residues" evidence="1">
    <location>
        <begin position="51"/>
        <end position="76"/>
    </location>
</feature>
<dbReference type="EMBL" id="JAHUTJ010041680">
    <property type="protein sequence ID" value="MED6280415.1"/>
    <property type="molecule type" value="Genomic_DNA"/>
</dbReference>
<organism evidence="2 3">
    <name type="scientific">Characodon lateralis</name>
    <dbReference type="NCBI Taxonomy" id="208331"/>
    <lineage>
        <taxon>Eukaryota</taxon>
        <taxon>Metazoa</taxon>
        <taxon>Chordata</taxon>
        <taxon>Craniata</taxon>
        <taxon>Vertebrata</taxon>
        <taxon>Euteleostomi</taxon>
        <taxon>Actinopterygii</taxon>
        <taxon>Neopterygii</taxon>
        <taxon>Teleostei</taxon>
        <taxon>Neoteleostei</taxon>
        <taxon>Acanthomorphata</taxon>
        <taxon>Ovalentaria</taxon>
        <taxon>Atherinomorphae</taxon>
        <taxon>Cyprinodontiformes</taxon>
        <taxon>Goodeidae</taxon>
        <taxon>Characodon</taxon>
    </lineage>
</organism>
<reference evidence="2 3" key="1">
    <citation type="submission" date="2021-06" db="EMBL/GenBank/DDBJ databases">
        <authorList>
            <person name="Palmer J.M."/>
        </authorList>
    </citation>
    <scope>NUCLEOTIDE SEQUENCE [LARGE SCALE GENOMIC DNA]</scope>
    <source>
        <strain evidence="2 3">CL_MEX2019</strain>
        <tissue evidence="2">Muscle</tissue>
    </source>
</reference>
<protein>
    <submittedName>
        <fullName evidence="2">Uncharacterized protein</fullName>
    </submittedName>
</protein>
<evidence type="ECO:0000256" key="1">
    <source>
        <dbReference type="SAM" id="MobiDB-lite"/>
    </source>
</evidence>
<accession>A0ABU7E089</accession>
<evidence type="ECO:0000313" key="2">
    <source>
        <dbReference type="EMBL" id="MED6280415.1"/>
    </source>
</evidence>
<evidence type="ECO:0000313" key="3">
    <source>
        <dbReference type="Proteomes" id="UP001352852"/>
    </source>
</evidence>
<comment type="caution">
    <text evidence="2">The sequence shown here is derived from an EMBL/GenBank/DDBJ whole genome shotgun (WGS) entry which is preliminary data.</text>
</comment>